<sequence length="147" mass="15185">MTRRTLVVTFTVVLVVIGAAVVFLLRGSGEVTDAATSSSTTAPPSTSVPPPLTKEQATAIAANLTSGSEERLRQAIAISPQQALDPAVAGQLASISSMEFDIATFRVEGDGTARMTARTNGSAAAVWTVALVAVDGQWRISWTEAAP</sequence>
<dbReference type="AlphaFoldDB" id="A0A1I6DEM2"/>
<dbReference type="RefSeq" id="WP_093588959.1">
    <property type="nucleotide sequence ID" value="NZ_FOYL01000002.1"/>
</dbReference>
<evidence type="ECO:0000313" key="3">
    <source>
        <dbReference type="Proteomes" id="UP000198583"/>
    </source>
</evidence>
<evidence type="ECO:0000256" key="1">
    <source>
        <dbReference type="SAM" id="MobiDB-lite"/>
    </source>
</evidence>
<dbReference type="STRING" id="84724.SAMN04488564_102406"/>
<proteinExistence type="predicted"/>
<feature type="region of interest" description="Disordered" evidence="1">
    <location>
        <begin position="33"/>
        <end position="52"/>
    </location>
</feature>
<dbReference type="Proteomes" id="UP000198583">
    <property type="component" value="Unassembled WGS sequence"/>
</dbReference>
<evidence type="ECO:0000313" key="2">
    <source>
        <dbReference type="EMBL" id="SFR03876.1"/>
    </source>
</evidence>
<name>A0A1I6DEM2_9PSEU</name>
<feature type="compositionally biased region" description="Low complexity" evidence="1">
    <location>
        <begin position="33"/>
        <end position="45"/>
    </location>
</feature>
<keyword evidence="3" id="KW-1185">Reference proteome</keyword>
<dbReference type="EMBL" id="FOYL01000002">
    <property type="protein sequence ID" value="SFR03876.1"/>
    <property type="molecule type" value="Genomic_DNA"/>
</dbReference>
<accession>A0A1I6DEM2</accession>
<reference evidence="3" key="1">
    <citation type="submission" date="2016-10" db="EMBL/GenBank/DDBJ databases">
        <authorList>
            <person name="Varghese N."/>
            <person name="Submissions S."/>
        </authorList>
    </citation>
    <scope>NUCLEOTIDE SEQUENCE [LARGE SCALE GENOMIC DNA]</scope>
    <source>
        <strain evidence="3">DSM 44232</strain>
    </source>
</reference>
<gene>
    <name evidence="2" type="ORF">SAMN04488564_102406</name>
</gene>
<organism evidence="2 3">
    <name type="scientific">Lentzea waywayandensis</name>
    <dbReference type="NCBI Taxonomy" id="84724"/>
    <lineage>
        <taxon>Bacteria</taxon>
        <taxon>Bacillati</taxon>
        <taxon>Actinomycetota</taxon>
        <taxon>Actinomycetes</taxon>
        <taxon>Pseudonocardiales</taxon>
        <taxon>Pseudonocardiaceae</taxon>
        <taxon>Lentzea</taxon>
    </lineage>
</organism>
<protein>
    <submittedName>
        <fullName evidence="2">Uncharacterized protein</fullName>
    </submittedName>
</protein>